<evidence type="ECO:0000313" key="2">
    <source>
        <dbReference type="Proteomes" id="UP000825078"/>
    </source>
</evidence>
<reference evidence="1" key="1">
    <citation type="submission" date="2021-05" db="EMBL/GenBank/DDBJ databases">
        <title>Molecular characterization for Shewanella algae harboring chromosomal blaOXA-55-like strains isolated from clinical and environment sample.</title>
        <authorList>
            <person name="Ohama Y."/>
            <person name="Aoki K."/>
            <person name="Harada S."/>
            <person name="Moriya K."/>
            <person name="Ishii Y."/>
            <person name="Tateda K."/>
        </authorList>
    </citation>
    <scope>NUCLEOTIDE SEQUENCE</scope>
    <source>
        <strain evidence="1">TUM17379</strain>
    </source>
</reference>
<accession>A0AAD1KBV8</accession>
<sequence length="116" mass="12963">MDNQTLAKLFMEHISSKSVDELIEELHQATPTGVGDIVDEDYVFGLLDREDGLDMTIAKAGRHRFVATDYFAEIVLKAPSFGTVSFGERCFGGYVDHEEKKMRPPVNSDENYCLAA</sequence>
<dbReference type="AlphaFoldDB" id="A0AAD1KBV8"/>
<proteinExistence type="predicted"/>
<dbReference type="Proteomes" id="UP000825078">
    <property type="component" value="Chromosome"/>
</dbReference>
<protein>
    <submittedName>
        <fullName evidence="1">Uncharacterized protein</fullName>
    </submittedName>
</protein>
<dbReference type="RefSeq" id="WP_208147523.1">
    <property type="nucleotide sequence ID" value="NZ_AP024613.1"/>
</dbReference>
<dbReference type="EMBL" id="AP024613">
    <property type="protein sequence ID" value="BCV46225.1"/>
    <property type="molecule type" value="Genomic_DNA"/>
</dbReference>
<evidence type="ECO:0000313" key="1">
    <source>
        <dbReference type="EMBL" id="BCV46225.1"/>
    </source>
</evidence>
<organism evidence="1 2">
    <name type="scientific">Shewanella algae</name>
    <dbReference type="NCBI Taxonomy" id="38313"/>
    <lineage>
        <taxon>Bacteria</taxon>
        <taxon>Pseudomonadati</taxon>
        <taxon>Pseudomonadota</taxon>
        <taxon>Gammaproteobacteria</taxon>
        <taxon>Alteromonadales</taxon>
        <taxon>Shewanellaceae</taxon>
        <taxon>Shewanella</taxon>
    </lineage>
</organism>
<name>A0AAD1KBV8_9GAMM</name>
<gene>
    <name evidence="1" type="ORF">TUM17379_32430</name>
</gene>